<evidence type="ECO:0000256" key="5">
    <source>
        <dbReference type="ARBA" id="ARBA00023033"/>
    </source>
</evidence>
<evidence type="ECO:0000256" key="4">
    <source>
        <dbReference type="ARBA" id="ARBA00023004"/>
    </source>
</evidence>
<dbReference type="PANTHER" id="PTHR46300:SF2">
    <property type="entry name" value="CYTOCHROME P450 MONOOXYGENASE ALNH-RELATED"/>
    <property type="match status" value="1"/>
</dbReference>
<keyword evidence="8" id="KW-1185">Reference proteome</keyword>
<keyword evidence="4 6" id="KW-0408">Iron</keyword>
<accession>A0A395NIH2</accession>
<comment type="similarity">
    <text evidence="1">Belongs to the cytochrome P450 family.</text>
</comment>
<protein>
    <submittedName>
        <fullName evidence="7">Cytochrome p450-like-31</fullName>
    </submittedName>
</protein>
<sequence>MKNGAITSNRPRMNNFVGRRIYADILGSKQCQGIKKYQEYETKILLRDLSLTPDKFFTHMERTLSSVIFSAVYGVRISRLDHPIIVELFDLWASILQYVQPGKLLVDWIPVLERLPISWQPWARLADSYAARESAISMAFLRTLRKQIADGTEPTCFGVGILKHQKKEGFGDDVTIGLLNGIILAGADTTTTMMQSFFKVIAMNPEAQQRAQEELDQVVGPSRLPTWEDEPNLPYVRAVIKELHRYCSLLTIGVWHVASEEFTYQGCRIPNETLIMPNVGTLHRDPERYDDADKFMPERYLGDDLSAYNSSKQPDYLKRDHINYGFGRRLCQDGFVRKPKPFKLDITPRSEMARQVVMKTAVEATTDLPDIESIEMTE</sequence>
<dbReference type="AlphaFoldDB" id="A0A395NIH2"/>
<keyword evidence="2 6" id="KW-0479">Metal-binding</keyword>
<dbReference type="EMBL" id="PXOA01000414">
    <property type="protein sequence ID" value="RFU75721.1"/>
    <property type="molecule type" value="Genomic_DNA"/>
</dbReference>
<dbReference type="GO" id="GO:0005506">
    <property type="term" value="F:iron ion binding"/>
    <property type="evidence" value="ECO:0007669"/>
    <property type="project" value="InterPro"/>
</dbReference>
<dbReference type="PRINTS" id="PR00463">
    <property type="entry name" value="EP450I"/>
</dbReference>
<organism evidence="7 8">
    <name type="scientific">Trichoderma arundinaceum</name>
    <dbReference type="NCBI Taxonomy" id="490622"/>
    <lineage>
        <taxon>Eukaryota</taxon>
        <taxon>Fungi</taxon>
        <taxon>Dikarya</taxon>
        <taxon>Ascomycota</taxon>
        <taxon>Pezizomycotina</taxon>
        <taxon>Sordariomycetes</taxon>
        <taxon>Hypocreomycetidae</taxon>
        <taxon>Hypocreales</taxon>
        <taxon>Hypocreaceae</taxon>
        <taxon>Trichoderma</taxon>
    </lineage>
</organism>
<dbReference type="Pfam" id="PF00067">
    <property type="entry name" value="p450"/>
    <property type="match status" value="1"/>
</dbReference>
<evidence type="ECO:0000256" key="1">
    <source>
        <dbReference type="ARBA" id="ARBA00010617"/>
    </source>
</evidence>
<dbReference type="PANTHER" id="PTHR46300">
    <property type="entry name" value="P450, PUTATIVE (EUROFUNG)-RELATED-RELATED"/>
    <property type="match status" value="1"/>
</dbReference>
<comment type="caution">
    <text evidence="7">The sequence shown here is derived from an EMBL/GenBank/DDBJ whole genome shotgun (WGS) entry which is preliminary data.</text>
</comment>
<comment type="cofactor">
    <cofactor evidence="6">
        <name>heme</name>
        <dbReference type="ChEBI" id="CHEBI:30413"/>
    </cofactor>
</comment>
<dbReference type="InterPro" id="IPR036396">
    <property type="entry name" value="Cyt_P450_sf"/>
</dbReference>
<gene>
    <name evidence="7" type="ORF">TARUN_6480</name>
</gene>
<dbReference type="OrthoDB" id="1470350at2759"/>
<dbReference type="Proteomes" id="UP000266272">
    <property type="component" value="Unassembled WGS sequence"/>
</dbReference>
<keyword evidence="6" id="KW-0349">Heme</keyword>
<dbReference type="InterPro" id="IPR002401">
    <property type="entry name" value="Cyt_P450_E_grp-I"/>
</dbReference>
<dbReference type="GO" id="GO:0020037">
    <property type="term" value="F:heme binding"/>
    <property type="evidence" value="ECO:0007669"/>
    <property type="project" value="InterPro"/>
</dbReference>
<dbReference type="InterPro" id="IPR050364">
    <property type="entry name" value="Cytochrome_P450_fung"/>
</dbReference>
<dbReference type="GO" id="GO:0004497">
    <property type="term" value="F:monooxygenase activity"/>
    <property type="evidence" value="ECO:0007669"/>
    <property type="project" value="UniProtKB-KW"/>
</dbReference>
<evidence type="ECO:0000256" key="6">
    <source>
        <dbReference type="PIRSR" id="PIRSR602401-1"/>
    </source>
</evidence>
<dbReference type="GO" id="GO:0016705">
    <property type="term" value="F:oxidoreductase activity, acting on paired donors, with incorporation or reduction of molecular oxygen"/>
    <property type="evidence" value="ECO:0007669"/>
    <property type="project" value="InterPro"/>
</dbReference>
<feature type="binding site" description="axial binding residue" evidence="6">
    <location>
        <position position="331"/>
    </location>
    <ligand>
        <name>heme</name>
        <dbReference type="ChEBI" id="CHEBI:30413"/>
    </ligand>
    <ligandPart>
        <name>Fe</name>
        <dbReference type="ChEBI" id="CHEBI:18248"/>
    </ligandPart>
</feature>
<evidence type="ECO:0000313" key="8">
    <source>
        <dbReference type="Proteomes" id="UP000266272"/>
    </source>
</evidence>
<dbReference type="SUPFAM" id="SSF48264">
    <property type="entry name" value="Cytochrome P450"/>
    <property type="match status" value="1"/>
</dbReference>
<evidence type="ECO:0000256" key="3">
    <source>
        <dbReference type="ARBA" id="ARBA00023002"/>
    </source>
</evidence>
<dbReference type="Gene3D" id="1.10.630.10">
    <property type="entry name" value="Cytochrome P450"/>
    <property type="match status" value="1"/>
</dbReference>
<keyword evidence="5" id="KW-0503">Monooxygenase</keyword>
<proteinExistence type="inferred from homology"/>
<evidence type="ECO:0000313" key="7">
    <source>
        <dbReference type="EMBL" id="RFU75721.1"/>
    </source>
</evidence>
<dbReference type="STRING" id="490622.A0A395NIH2"/>
<dbReference type="InterPro" id="IPR001128">
    <property type="entry name" value="Cyt_P450"/>
</dbReference>
<reference evidence="7 8" key="1">
    <citation type="journal article" date="2018" name="PLoS Pathog.">
        <title>Evolution of structural diversity of trichothecenes, a family of toxins produced by plant pathogenic and entomopathogenic fungi.</title>
        <authorList>
            <person name="Proctor R.H."/>
            <person name="McCormick S.P."/>
            <person name="Kim H.S."/>
            <person name="Cardoza R.E."/>
            <person name="Stanley A.M."/>
            <person name="Lindo L."/>
            <person name="Kelly A."/>
            <person name="Brown D.W."/>
            <person name="Lee T."/>
            <person name="Vaughan M.M."/>
            <person name="Alexander N.J."/>
            <person name="Busman M."/>
            <person name="Gutierrez S."/>
        </authorList>
    </citation>
    <scope>NUCLEOTIDE SEQUENCE [LARGE SCALE GENOMIC DNA]</scope>
    <source>
        <strain evidence="7 8">IBT 40837</strain>
    </source>
</reference>
<name>A0A395NIH2_TRIAR</name>
<evidence type="ECO:0000256" key="2">
    <source>
        <dbReference type="ARBA" id="ARBA00022723"/>
    </source>
</evidence>
<keyword evidence="3" id="KW-0560">Oxidoreductase</keyword>